<dbReference type="GeneID" id="34528889"/>
<dbReference type="RefSeq" id="XP_022467353.1">
    <property type="nucleotide sequence ID" value="XM_022611126.1"/>
</dbReference>
<dbReference type="EMBL" id="HE978326">
    <property type="protein sequence ID" value="CCK73109.1"/>
    <property type="molecule type" value="Genomic_DNA"/>
</dbReference>
<dbReference type="AlphaFoldDB" id="J7SAW5"/>
<evidence type="ECO:0000313" key="7">
    <source>
        <dbReference type="EMBL" id="CCK73109.1"/>
    </source>
</evidence>
<gene>
    <name evidence="7" type="primary">KNAG0M02560</name>
    <name evidence="7" type="ordered locus">KNAG_0M02560</name>
</gene>
<dbReference type="Proteomes" id="UP000006310">
    <property type="component" value="Chromosome 13"/>
</dbReference>
<dbReference type="GO" id="GO:0045182">
    <property type="term" value="F:translation regulator activity"/>
    <property type="evidence" value="ECO:0007669"/>
    <property type="project" value="InterPro"/>
</dbReference>
<evidence type="ECO:0000256" key="2">
    <source>
        <dbReference type="ARBA" id="ARBA00008176"/>
    </source>
</evidence>
<dbReference type="HOGENOM" id="CLU_035453_0_0_1"/>
<dbReference type="KEGG" id="kng:KNAG_0M02560"/>
<protein>
    <recommendedName>
        <fullName evidence="6">ATPase expression protein 1</fullName>
    </recommendedName>
</protein>
<dbReference type="Pfam" id="PF17049">
    <property type="entry name" value="AEP1"/>
    <property type="match status" value="1"/>
</dbReference>
<evidence type="ECO:0000256" key="3">
    <source>
        <dbReference type="ARBA" id="ARBA00022845"/>
    </source>
</evidence>
<comment type="subcellular location">
    <subcellularLocation>
        <location evidence="1 6">Mitochondrion</location>
    </subcellularLocation>
</comment>
<organism evidence="7 8">
    <name type="scientific">Huiozyma naganishii (strain ATCC MYA-139 / BCRC 22969 / CBS 8797 / KCTC 17520 / NBRC 10181 / NCYC 3082 / Yp74L-3)</name>
    <name type="common">Yeast</name>
    <name type="synonym">Kazachstania naganishii</name>
    <dbReference type="NCBI Taxonomy" id="1071383"/>
    <lineage>
        <taxon>Eukaryota</taxon>
        <taxon>Fungi</taxon>
        <taxon>Dikarya</taxon>
        <taxon>Ascomycota</taxon>
        <taxon>Saccharomycotina</taxon>
        <taxon>Saccharomycetes</taxon>
        <taxon>Saccharomycetales</taxon>
        <taxon>Saccharomycetaceae</taxon>
        <taxon>Huiozyma</taxon>
    </lineage>
</organism>
<evidence type="ECO:0000256" key="1">
    <source>
        <dbReference type="ARBA" id="ARBA00004173"/>
    </source>
</evidence>
<keyword evidence="8" id="KW-1185">Reference proteome</keyword>
<dbReference type="InterPro" id="IPR031467">
    <property type="entry name" value="Aep1"/>
</dbReference>
<dbReference type="GO" id="GO:0005739">
    <property type="term" value="C:mitochondrion"/>
    <property type="evidence" value="ECO:0007669"/>
    <property type="project" value="UniProtKB-SubCell"/>
</dbReference>
<accession>J7SAW5</accession>
<evidence type="ECO:0000256" key="4">
    <source>
        <dbReference type="ARBA" id="ARBA00022946"/>
    </source>
</evidence>
<sequence>MPLSRIYKSVSQCQRTRDVLFRNCWKTGSEFVSHRTPGQVIHPFYRVSGRERLLMCYGDGPVALADGRPVFASVIEGKAGVGQLVMGPVKLQNKAGVSQWLKEYTQRIDEESAVTLQECHLAGEGASRKTLLTRDDRRLQEVVQLLEKQDPDEGAAADSVALNSLIDYILISRHHSGLFAEDIYSFILGDPRLVDTLEKVSLVIESVQGHMYTKLDHLRAVEPLLVQALQVADFLKNCTTEQHTAFDFTLDKLFQTVNRRFNYNDCLRHFEPHVLLLLLRHYLHKSMAAIRAKTVIERMIQQGIKPPQDSIDAYLRLLESKSRKEKLVFIADFRPLIENAPSVTLLSFCIALCQHYNEIMCLVNIVMKQPQEQREQLLEALFPQLVTKCEECSAKGKNSNLHKSADLCGVLNLFAQNNIELPSNHAKLCIDHLLKYENLTMAASLARKFDLPNPQELSQAVNTD</sequence>
<reference evidence="8" key="2">
    <citation type="submission" date="2012-08" db="EMBL/GenBank/DDBJ databases">
        <title>Genome sequence of Kazachstania naganishii.</title>
        <authorList>
            <person name="Gordon J.L."/>
            <person name="Armisen D."/>
            <person name="Proux-Wera E."/>
            <person name="OhEigeartaigh S.S."/>
            <person name="Byrne K.P."/>
            <person name="Wolfe K.H."/>
        </authorList>
    </citation>
    <scope>NUCLEOTIDE SEQUENCE [LARGE SCALE GENOMIC DNA]</scope>
    <source>
        <strain evidence="8">ATCC MYA-139 / BCRC 22969 / CBS 8797 / CCRC 22969 / KCTC 17520 / NBRC 10181 / NCYC 3082</strain>
    </source>
</reference>
<name>J7SAW5_HUIN7</name>
<evidence type="ECO:0000256" key="6">
    <source>
        <dbReference type="RuleBase" id="RU362136"/>
    </source>
</evidence>
<keyword evidence="3 6" id="KW-0810">Translation regulation</keyword>
<evidence type="ECO:0000256" key="5">
    <source>
        <dbReference type="ARBA" id="ARBA00023128"/>
    </source>
</evidence>
<evidence type="ECO:0000313" key="8">
    <source>
        <dbReference type="Proteomes" id="UP000006310"/>
    </source>
</evidence>
<comment type="similarity">
    <text evidence="2 6">Belongs to the AEP1 family.</text>
</comment>
<reference evidence="7 8" key="1">
    <citation type="journal article" date="2011" name="Proc. Natl. Acad. Sci. U.S.A.">
        <title>Evolutionary erosion of yeast sex chromosomes by mating-type switching accidents.</title>
        <authorList>
            <person name="Gordon J.L."/>
            <person name="Armisen D."/>
            <person name="Proux-Wera E."/>
            <person name="Oheigeartaigh S.S."/>
            <person name="Byrne K.P."/>
            <person name="Wolfe K.H."/>
        </authorList>
    </citation>
    <scope>NUCLEOTIDE SEQUENCE [LARGE SCALE GENOMIC DNA]</scope>
    <source>
        <strain evidence="8">ATCC MYA-139 / BCRC 22969 / CBS 8797 / CCRC 22969 / KCTC 17520 / NBRC 10181 / NCYC 3082</strain>
    </source>
</reference>
<proteinExistence type="inferred from homology"/>
<keyword evidence="5 6" id="KW-0496">Mitochondrion</keyword>
<keyword evidence="4 6" id="KW-0809">Transit peptide</keyword>
<comment type="function">
    <text evidence="6">Required for translation of the mitochondrial OLI1 transcript encoding subunit 9 of mitochondrial ATP synthase.</text>
</comment>
<dbReference type="eggNOG" id="ENOG502RXUX">
    <property type="taxonomic scope" value="Eukaryota"/>
</dbReference>